<keyword evidence="3" id="KW-1185">Reference proteome</keyword>
<dbReference type="RefSeq" id="WP_142530538.1">
    <property type="nucleotide sequence ID" value="NZ_CBCSJO010000012.1"/>
</dbReference>
<dbReference type="CDD" id="cd00038">
    <property type="entry name" value="CAP_ED"/>
    <property type="match status" value="1"/>
</dbReference>
<sequence>MFEAFITYITQQVALSAEEIEMVRSVHVHRRIRKRQFLLHEGEVCRYSCFVVKGCLRAYRISNDGSEHILRFAVENWWVNDNESYNTGKPAKSNIDALEDTEVILISKENLDLLLLKIPNLQQLIDKLLARSYDASQQRIYLNISSTAVEKYDHFVKTYPSLPARLSLRTIAAYLGVSRETLSRVKK</sequence>
<dbReference type="Pfam" id="PF00027">
    <property type="entry name" value="cNMP_binding"/>
    <property type="match status" value="1"/>
</dbReference>
<dbReference type="SUPFAM" id="SSF51206">
    <property type="entry name" value="cAMP-binding domain-like"/>
    <property type="match status" value="1"/>
</dbReference>
<dbReference type="InterPro" id="IPR014710">
    <property type="entry name" value="RmlC-like_jellyroll"/>
</dbReference>
<feature type="domain" description="Cyclic nucleotide-binding" evidence="1">
    <location>
        <begin position="14"/>
        <end position="130"/>
    </location>
</feature>
<accession>A0A521FJY0</accession>
<evidence type="ECO:0000313" key="2">
    <source>
        <dbReference type="EMBL" id="SMO96523.1"/>
    </source>
</evidence>
<name>A0A521FJY0_9SPHI</name>
<organism evidence="2 3">
    <name type="scientific">Pedobacter westerhofensis</name>
    <dbReference type="NCBI Taxonomy" id="425512"/>
    <lineage>
        <taxon>Bacteria</taxon>
        <taxon>Pseudomonadati</taxon>
        <taxon>Bacteroidota</taxon>
        <taxon>Sphingobacteriia</taxon>
        <taxon>Sphingobacteriales</taxon>
        <taxon>Sphingobacteriaceae</taxon>
        <taxon>Pedobacter</taxon>
    </lineage>
</organism>
<protein>
    <submittedName>
        <fullName evidence="2">cAMP-binding domain of CRP or a regulatory subunit of cAMP-dependent protein kinases</fullName>
    </submittedName>
</protein>
<dbReference type="OrthoDB" id="1092431at2"/>
<dbReference type="Gene3D" id="2.60.120.10">
    <property type="entry name" value="Jelly Rolls"/>
    <property type="match status" value="1"/>
</dbReference>
<dbReference type="Proteomes" id="UP000320300">
    <property type="component" value="Unassembled WGS sequence"/>
</dbReference>
<dbReference type="InterPro" id="IPR018490">
    <property type="entry name" value="cNMP-bd_dom_sf"/>
</dbReference>
<evidence type="ECO:0000259" key="1">
    <source>
        <dbReference type="SMART" id="SM00100"/>
    </source>
</evidence>
<reference evidence="2 3" key="1">
    <citation type="submission" date="2017-05" db="EMBL/GenBank/DDBJ databases">
        <authorList>
            <person name="Varghese N."/>
            <person name="Submissions S."/>
        </authorList>
    </citation>
    <scope>NUCLEOTIDE SEQUENCE [LARGE SCALE GENOMIC DNA]</scope>
    <source>
        <strain evidence="2 3">DSM 19036</strain>
    </source>
</reference>
<proteinExistence type="predicted"/>
<dbReference type="EMBL" id="FXTN01000013">
    <property type="protein sequence ID" value="SMO96523.1"/>
    <property type="molecule type" value="Genomic_DNA"/>
</dbReference>
<dbReference type="SMART" id="SM00100">
    <property type="entry name" value="cNMP"/>
    <property type="match status" value="1"/>
</dbReference>
<dbReference type="InterPro" id="IPR000595">
    <property type="entry name" value="cNMP-bd_dom"/>
</dbReference>
<dbReference type="AlphaFoldDB" id="A0A521FJY0"/>
<gene>
    <name evidence="2" type="ORF">SAMN06265348_113112</name>
</gene>
<evidence type="ECO:0000313" key="3">
    <source>
        <dbReference type="Proteomes" id="UP000320300"/>
    </source>
</evidence>